<evidence type="ECO:0000313" key="2">
    <source>
        <dbReference type="Ensembl" id="ENSORLP00000027299.1"/>
    </source>
</evidence>
<protein>
    <recommendedName>
        <fullName evidence="4">SGNH hydrolase-type esterase domain-containing protein</fullName>
    </recommendedName>
</protein>
<dbReference type="GeneTree" id="ENSGT00940000177146"/>
<name>A0A3B3H5T6_ORYLA</name>
<reference evidence="2 3" key="1">
    <citation type="journal article" date="2007" name="Nature">
        <title>The medaka draft genome and insights into vertebrate genome evolution.</title>
        <authorList>
            <person name="Kasahara M."/>
            <person name="Naruse K."/>
            <person name="Sasaki S."/>
            <person name="Nakatani Y."/>
            <person name="Qu W."/>
            <person name="Ahsan B."/>
            <person name="Yamada T."/>
            <person name="Nagayasu Y."/>
            <person name="Doi K."/>
            <person name="Kasai Y."/>
            <person name="Jindo T."/>
            <person name="Kobayashi D."/>
            <person name="Shimada A."/>
            <person name="Toyoda A."/>
            <person name="Kuroki Y."/>
            <person name="Fujiyama A."/>
            <person name="Sasaki T."/>
            <person name="Shimizu A."/>
            <person name="Asakawa S."/>
            <person name="Shimizu N."/>
            <person name="Hashimoto S."/>
            <person name="Yang J."/>
            <person name="Lee Y."/>
            <person name="Matsushima K."/>
            <person name="Sugano S."/>
            <person name="Sakaizumi M."/>
            <person name="Narita T."/>
            <person name="Ohishi K."/>
            <person name="Haga S."/>
            <person name="Ohta F."/>
            <person name="Nomoto H."/>
            <person name="Nogata K."/>
            <person name="Morishita T."/>
            <person name="Endo T."/>
            <person name="Shin-I T."/>
            <person name="Takeda H."/>
            <person name="Morishita S."/>
            <person name="Kohara Y."/>
        </authorList>
    </citation>
    <scope>NUCLEOTIDE SEQUENCE [LARGE SCALE GENOMIC DNA]</scope>
    <source>
        <strain evidence="2 3">Hd-rR</strain>
    </source>
</reference>
<accession>A0A3B3H5T6</accession>
<dbReference type="Bgee" id="ENSORLG00000030318">
    <property type="expression patterns" value="Expressed in ovary and 6 other cell types or tissues"/>
</dbReference>
<dbReference type="InParanoid" id="A0A3B3H5T6"/>
<feature type="region of interest" description="Disordered" evidence="1">
    <location>
        <begin position="1"/>
        <end position="213"/>
    </location>
</feature>
<dbReference type="SUPFAM" id="SSF52266">
    <property type="entry name" value="SGNH hydrolase"/>
    <property type="match status" value="1"/>
</dbReference>
<feature type="compositionally biased region" description="Low complexity" evidence="1">
    <location>
        <begin position="140"/>
        <end position="200"/>
    </location>
</feature>
<reference evidence="2" key="2">
    <citation type="submission" date="2025-08" db="UniProtKB">
        <authorList>
            <consortium name="Ensembl"/>
        </authorList>
    </citation>
    <scope>IDENTIFICATION</scope>
    <source>
        <strain evidence="2">Hd-rR</strain>
    </source>
</reference>
<dbReference type="Proteomes" id="UP000001038">
    <property type="component" value="Chromosome 8"/>
</dbReference>
<feature type="compositionally biased region" description="Low complexity" evidence="1">
    <location>
        <begin position="22"/>
        <end position="32"/>
    </location>
</feature>
<evidence type="ECO:0000313" key="3">
    <source>
        <dbReference type="Proteomes" id="UP000001038"/>
    </source>
</evidence>
<evidence type="ECO:0008006" key="4">
    <source>
        <dbReference type="Google" id="ProtNLM"/>
    </source>
</evidence>
<dbReference type="Gene3D" id="3.40.50.12700">
    <property type="match status" value="1"/>
</dbReference>
<feature type="compositionally biased region" description="Basic and acidic residues" evidence="1">
    <location>
        <begin position="108"/>
        <end position="121"/>
    </location>
</feature>
<keyword evidence="3" id="KW-1185">Reference proteome</keyword>
<proteinExistence type="predicted"/>
<evidence type="ECO:0000256" key="1">
    <source>
        <dbReference type="SAM" id="MobiDB-lite"/>
    </source>
</evidence>
<dbReference type="Ensembl" id="ENSORLT00000033385.1">
    <property type="protein sequence ID" value="ENSORLP00000027299.1"/>
    <property type="gene ID" value="ENSORLG00000030318.1"/>
</dbReference>
<sequence>MHIASLKATVENTVHWDPDTSPRPSSSSTPKPLWSEVVCRRKRPLDRDGLLLSNRYDVLSGPTSDDVLEAAPPLSGENHRPVAASRPEKESRPASASGGTSSAKRRQLLRDAVSRRPDSRRRPNVTHVLVGSVSNAGSPSAVATGASGSKSAASPPAAGVAVTAATSPLPGGSPPSSAASPARVTGVTPTPACPPAATGPLISAARSRGRGDTPGSFVVGTSMVKHVRVNGSRTFCHPGALVRDITNSDFITLIHSIKQLDKQCIISGPLPSPRFGDIKFSRLRQLHIWLKGHCLSNNIPYVDNFTTFFNRPNLFKPDGIHPNQTGSQLLSMNIELTLRSAKLLSD</sequence>
<reference evidence="2" key="3">
    <citation type="submission" date="2025-09" db="UniProtKB">
        <authorList>
            <consortium name="Ensembl"/>
        </authorList>
    </citation>
    <scope>IDENTIFICATION</scope>
    <source>
        <strain evidence="2">Hd-rR</strain>
    </source>
</reference>
<organism evidence="2 3">
    <name type="scientific">Oryzias latipes</name>
    <name type="common">Japanese rice fish</name>
    <name type="synonym">Japanese killifish</name>
    <dbReference type="NCBI Taxonomy" id="8090"/>
    <lineage>
        <taxon>Eukaryota</taxon>
        <taxon>Metazoa</taxon>
        <taxon>Chordata</taxon>
        <taxon>Craniata</taxon>
        <taxon>Vertebrata</taxon>
        <taxon>Euteleostomi</taxon>
        <taxon>Actinopterygii</taxon>
        <taxon>Neopterygii</taxon>
        <taxon>Teleostei</taxon>
        <taxon>Neoteleostei</taxon>
        <taxon>Acanthomorphata</taxon>
        <taxon>Ovalentaria</taxon>
        <taxon>Atherinomorphae</taxon>
        <taxon>Beloniformes</taxon>
        <taxon>Adrianichthyidae</taxon>
        <taxon>Oryziinae</taxon>
        <taxon>Oryzias</taxon>
    </lineage>
</organism>
<dbReference type="AlphaFoldDB" id="A0A3B3H5T6"/>